<dbReference type="Gene3D" id="3.40.33.10">
    <property type="entry name" value="CAP"/>
    <property type="match status" value="1"/>
</dbReference>
<accession>A0ABR6YKU6</accession>
<evidence type="ECO:0000313" key="3">
    <source>
        <dbReference type="Proteomes" id="UP000613113"/>
    </source>
</evidence>
<sequence>MKSTLKLTLIVATLSLTACGGGSTSAPSNPPVSQTCANGAADWPTCTPAVTPANLQKEAPAPTYASGSVQLQVYSELAAVRQALKLGPLYQNVKLDLSTSNHAGFIDVNIDTNPTAFSHSEDAALPGFTGVTPADRGVFAGYGNAVAEDVVSNNYSGAIQSPVQALLGSVYHRASILGQCFKDVGIGYRNHVTPIGVIINPVVINLGYQTGCQTNASDFTYSYPMANQTNVPLSMVPEAPLPFTDMPKDQFGNFDWKNGTSYPITIGVAAGSVLIMDSMTVTEQGSTAALDMRVLTAANDANKFLASYQITFVGKSPFKPSTTYNVLFKGASNGRAFTKSFTISTAASNN</sequence>
<dbReference type="PROSITE" id="PS51257">
    <property type="entry name" value="PROKAR_LIPOPROTEIN"/>
    <property type="match status" value="1"/>
</dbReference>
<dbReference type="CDD" id="cd05379">
    <property type="entry name" value="CAP_bacterial"/>
    <property type="match status" value="1"/>
</dbReference>
<keyword evidence="3" id="KW-1185">Reference proteome</keyword>
<comment type="caution">
    <text evidence="2">The sequence shown here is derived from an EMBL/GenBank/DDBJ whole genome shotgun (WGS) entry which is preliminary data.</text>
</comment>
<keyword evidence="1" id="KW-0732">Signal</keyword>
<feature type="chain" id="PRO_5047445651" evidence="1">
    <location>
        <begin position="21"/>
        <end position="350"/>
    </location>
</feature>
<name>A0ABR6YKU6_9BURK</name>
<evidence type="ECO:0000313" key="2">
    <source>
        <dbReference type="EMBL" id="MBC3884531.1"/>
    </source>
</evidence>
<dbReference type="InterPro" id="IPR035940">
    <property type="entry name" value="CAP_sf"/>
</dbReference>
<feature type="signal peptide" evidence="1">
    <location>
        <begin position="1"/>
        <end position="20"/>
    </location>
</feature>
<protein>
    <submittedName>
        <fullName evidence="2">CAP domain-containing protein</fullName>
    </submittedName>
</protein>
<gene>
    <name evidence="2" type="ORF">H8K27_05245</name>
</gene>
<dbReference type="RefSeq" id="WP_186862161.1">
    <property type="nucleotide sequence ID" value="NZ_JACOGC010000002.1"/>
</dbReference>
<organism evidence="2 3">
    <name type="scientific">Undibacterium griseum</name>
    <dbReference type="NCBI Taxonomy" id="2762295"/>
    <lineage>
        <taxon>Bacteria</taxon>
        <taxon>Pseudomonadati</taxon>
        <taxon>Pseudomonadota</taxon>
        <taxon>Betaproteobacteria</taxon>
        <taxon>Burkholderiales</taxon>
        <taxon>Oxalobacteraceae</taxon>
        <taxon>Undibacterium</taxon>
    </lineage>
</organism>
<reference evidence="2 3" key="1">
    <citation type="submission" date="2020-08" db="EMBL/GenBank/DDBJ databases">
        <title>Novel species isolated from subtropical streams in China.</title>
        <authorList>
            <person name="Lu H."/>
        </authorList>
    </citation>
    <scope>NUCLEOTIDE SEQUENCE [LARGE SCALE GENOMIC DNA]</scope>
    <source>
        <strain evidence="2 3">FT31W</strain>
    </source>
</reference>
<dbReference type="Proteomes" id="UP000613113">
    <property type="component" value="Unassembled WGS sequence"/>
</dbReference>
<proteinExistence type="predicted"/>
<dbReference type="EMBL" id="JACOGC010000002">
    <property type="protein sequence ID" value="MBC3884531.1"/>
    <property type="molecule type" value="Genomic_DNA"/>
</dbReference>
<evidence type="ECO:0000256" key="1">
    <source>
        <dbReference type="SAM" id="SignalP"/>
    </source>
</evidence>